<dbReference type="EMBL" id="CM010630">
    <property type="protein sequence ID" value="RID70295.1"/>
    <property type="molecule type" value="Genomic_DNA"/>
</dbReference>
<protein>
    <recommendedName>
        <fullName evidence="4">Knottin scorpion toxin-like domain-containing protein</fullName>
    </recommendedName>
</protein>
<evidence type="ECO:0000313" key="3">
    <source>
        <dbReference type="Proteomes" id="UP000264353"/>
    </source>
</evidence>
<reference evidence="2 3" key="1">
    <citation type="submission" date="2018-06" db="EMBL/GenBank/DDBJ databases">
        <title>WGS assembly of Brassica rapa FPsc.</title>
        <authorList>
            <person name="Bowman J."/>
            <person name="Kohchi T."/>
            <person name="Yamato K."/>
            <person name="Jenkins J."/>
            <person name="Shu S."/>
            <person name="Ishizaki K."/>
            <person name="Yamaoka S."/>
            <person name="Nishihama R."/>
            <person name="Nakamura Y."/>
            <person name="Berger F."/>
            <person name="Adam C."/>
            <person name="Aki S."/>
            <person name="Althoff F."/>
            <person name="Araki T."/>
            <person name="Arteaga-Vazquez M."/>
            <person name="Balasubrmanian S."/>
            <person name="Bauer D."/>
            <person name="Boehm C."/>
            <person name="Briginshaw L."/>
            <person name="Caballero-Perez J."/>
            <person name="Catarino B."/>
            <person name="Chen F."/>
            <person name="Chiyoda S."/>
            <person name="Chovatia M."/>
            <person name="Davies K."/>
            <person name="Delmans M."/>
            <person name="Demura T."/>
            <person name="Dierschke T."/>
            <person name="Dolan L."/>
            <person name="Dorantes-Acosta A."/>
            <person name="Eklund D."/>
            <person name="Florent S."/>
            <person name="Flores-Sandoval E."/>
            <person name="Fujiyama A."/>
            <person name="Fukuzawa H."/>
            <person name="Galik B."/>
            <person name="Grimanelli D."/>
            <person name="Grimwood J."/>
            <person name="Grossniklaus U."/>
            <person name="Hamada T."/>
            <person name="Haseloff J."/>
            <person name="Hetherington A."/>
            <person name="Higo A."/>
            <person name="Hirakawa Y."/>
            <person name="Hundley H."/>
            <person name="Ikeda Y."/>
            <person name="Inoue K."/>
            <person name="Inoue S."/>
            <person name="Ishida S."/>
            <person name="Jia Q."/>
            <person name="Kakita M."/>
            <person name="Kanazawa T."/>
            <person name="Kawai Y."/>
            <person name="Kawashima T."/>
            <person name="Kennedy M."/>
            <person name="Kinose K."/>
            <person name="Kinoshita T."/>
            <person name="Kohara Y."/>
            <person name="Koide E."/>
            <person name="Komatsu K."/>
            <person name="Kopischke S."/>
            <person name="Kubo M."/>
            <person name="Kyozuka J."/>
            <person name="Lagercrantz U."/>
            <person name="Lin S."/>
            <person name="Lindquist E."/>
            <person name="Lipzen A."/>
            <person name="Lu C."/>
            <person name="Luna E."/>
            <person name="Martienssen R."/>
            <person name="Minamino N."/>
            <person name="Mizutani M."/>
            <person name="Mizutani M."/>
            <person name="Mochizuki N."/>
            <person name="Monte I."/>
            <person name="Mosher R."/>
            <person name="Nagasaki H."/>
            <person name="Nakagami H."/>
            <person name="Naramoto S."/>
            <person name="Nishitani K."/>
            <person name="Ohtani M."/>
            <person name="Okamoto T."/>
            <person name="Okumura M."/>
            <person name="Phillips J."/>
            <person name="Pollak B."/>
            <person name="Reinders A."/>
            <person name="Roevekamp M."/>
            <person name="Sano R."/>
            <person name="Sawa S."/>
            <person name="Schmid M."/>
            <person name="Shirakawa M."/>
            <person name="Solano R."/>
            <person name="Spunde A."/>
            <person name="Suetsugu N."/>
            <person name="Sugano S."/>
            <person name="Sugiyama A."/>
            <person name="Sun R."/>
            <person name="Suzuki Y."/>
            <person name="Takenaka M."/>
            <person name="Takezawa D."/>
            <person name="Tomogane H."/>
            <person name="Tsuzuki M."/>
            <person name="Ueda T."/>
            <person name="Umeda M."/>
            <person name="Ward J."/>
            <person name="Watanabe Y."/>
            <person name="Yazaki K."/>
            <person name="Yokoyama R."/>
            <person name="Yoshitake Y."/>
            <person name="Yotsui I."/>
            <person name="Zachgo S."/>
            <person name="Schmutz J."/>
        </authorList>
    </citation>
    <scope>NUCLEOTIDE SEQUENCE [LARGE SCALE GENOMIC DNA]</scope>
    <source>
        <strain evidence="3">cv. B-3</strain>
    </source>
</reference>
<organism evidence="2 3">
    <name type="scientific">Brassica campestris</name>
    <name type="common">Field mustard</name>
    <dbReference type="NCBI Taxonomy" id="3711"/>
    <lineage>
        <taxon>Eukaryota</taxon>
        <taxon>Viridiplantae</taxon>
        <taxon>Streptophyta</taxon>
        <taxon>Embryophyta</taxon>
        <taxon>Tracheophyta</taxon>
        <taxon>Spermatophyta</taxon>
        <taxon>Magnoliopsida</taxon>
        <taxon>eudicotyledons</taxon>
        <taxon>Gunneridae</taxon>
        <taxon>Pentapetalae</taxon>
        <taxon>rosids</taxon>
        <taxon>malvids</taxon>
        <taxon>Brassicales</taxon>
        <taxon>Brassicaceae</taxon>
        <taxon>Brassiceae</taxon>
        <taxon>Brassica</taxon>
    </lineage>
</organism>
<keyword evidence="1" id="KW-0732">Signal</keyword>
<feature type="chain" id="PRO_5017482629" description="Knottin scorpion toxin-like domain-containing protein" evidence="1">
    <location>
        <begin position="28"/>
        <end position="85"/>
    </location>
</feature>
<gene>
    <name evidence="2" type="ORF">BRARA_C02325</name>
</gene>
<name>A0A397ZYR2_BRACM</name>
<accession>A0A397ZYR2</accession>
<evidence type="ECO:0008006" key="4">
    <source>
        <dbReference type="Google" id="ProtNLM"/>
    </source>
</evidence>
<proteinExistence type="predicted"/>
<dbReference type="Proteomes" id="UP000264353">
    <property type="component" value="Chromosome A3"/>
</dbReference>
<feature type="signal peptide" evidence="1">
    <location>
        <begin position="1"/>
        <end position="27"/>
    </location>
</feature>
<evidence type="ECO:0000313" key="2">
    <source>
        <dbReference type="EMBL" id="RID70295.1"/>
    </source>
</evidence>
<dbReference type="AlphaFoldDB" id="A0A397ZYR2"/>
<evidence type="ECO:0000256" key="1">
    <source>
        <dbReference type="SAM" id="SignalP"/>
    </source>
</evidence>
<sequence length="85" mass="9423">MAINKFSSNQLLSLTMLEIFLLPMILGQKSLCTIGCSGTPECITRCISTGYKSGVCRRNQFGQSFCCCYSKFKSSNYFPISNPVD</sequence>